<dbReference type="RefSeq" id="WP_173559346.1">
    <property type="nucleotide sequence ID" value="NZ_JAPIUZ010000001.1"/>
</dbReference>
<dbReference type="Pfam" id="PF10938">
    <property type="entry name" value="YfdX"/>
    <property type="match status" value="1"/>
</dbReference>
<feature type="signal peptide" evidence="1">
    <location>
        <begin position="1"/>
        <end position="22"/>
    </location>
</feature>
<proteinExistence type="predicted"/>
<gene>
    <name evidence="2" type="ORF">OQ497_00690</name>
</gene>
<comment type="caution">
    <text evidence="2">The sequence shown here is derived from an EMBL/GenBank/DDBJ whole genome shotgun (WGS) entry which is preliminary data.</text>
</comment>
<accession>A0ABT3QB27</accession>
<dbReference type="InterPro" id="IPR021236">
    <property type="entry name" value="Uncharacterised_YfdX"/>
</dbReference>
<feature type="chain" id="PRO_5047176167" evidence="1">
    <location>
        <begin position="23"/>
        <end position="234"/>
    </location>
</feature>
<sequence length="234" mass="24672">MRMKFLLAGLAGFALMTPVVHADTLHNDWENYKAGRALKRLSGEGQKTLTDVFQIQALLNQGKTSEALPLLADAQKNLQAAGLSEKKFLADEKQLTAASGHVAAPAHKSTTGTVTWIPVGGQFVVDDTLVPEKQQAVKSANDKLKAGQTDQAAQVFQVVGQDSDLMIALAPLNDTLASLHRAEVFAEAKQSKEALDAISDILNGIIFISDNVFITAAPPPPGAAALAAAAPVKK</sequence>
<reference evidence="2 3" key="1">
    <citation type="submission" date="2022-11" db="EMBL/GenBank/DDBJ databases">
        <title>Genome sequencing of Acetobacter type strain.</title>
        <authorList>
            <person name="Heo J."/>
            <person name="Lee D."/>
            <person name="Han B.-H."/>
            <person name="Hong S.-B."/>
            <person name="Kwon S.-W."/>
        </authorList>
    </citation>
    <scope>NUCLEOTIDE SEQUENCE [LARGE SCALE GENOMIC DNA]</scope>
    <source>
        <strain evidence="2 3">KACC 21253</strain>
    </source>
</reference>
<dbReference type="EMBL" id="JAPIUZ010000001">
    <property type="protein sequence ID" value="MCX2562490.1"/>
    <property type="molecule type" value="Genomic_DNA"/>
</dbReference>
<dbReference type="Proteomes" id="UP001301152">
    <property type="component" value="Unassembled WGS sequence"/>
</dbReference>
<name>A0ABT3QB27_9PROT</name>
<keyword evidence="3" id="KW-1185">Reference proteome</keyword>
<protein>
    <submittedName>
        <fullName evidence="2">YfdX family protein</fullName>
    </submittedName>
</protein>
<keyword evidence="1" id="KW-0732">Signal</keyword>
<evidence type="ECO:0000256" key="1">
    <source>
        <dbReference type="SAM" id="SignalP"/>
    </source>
</evidence>
<evidence type="ECO:0000313" key="2">
    <source>
        <dbReference type="EMBL" id="MCX2562490.1"/>
    </source>
</evidence>
<organism evidence="2 3">
    <name type="scientific">Acetobacter thailandicus</name>
    <dbReference type="NCBI Taxonomy" id="1502842"/>
    <lineage>
        <taxon>Bacteria</taxon>
        <taxon>Pseudomonadati</taxon>
        <taxon>Pseudomonadota</taxon>
        <taxon>Alphaproteobacteria</taxon>
        <taxon>Acetobacterales</taxon>
        <taxon>Acetobacteraceae</taxon>
        <taxon>Acetobacter</taxon>
    </lineage>
</organism>
<evidence type="ECO:0000313" key="3">
    <source>
        <dbReference type="Proteomes" id="UP001301152"/>
    </source>
</evidence>
<dbReference type="Gene3D" id="6.10.250.2140">
    <property type="match status" value="1"/>
</dbReference>